<feature type="repeat" description="Solcar" evidence="14">
    <location>
        <begin position="488"/>
        <end position="592"/>
    </location>
</feature>
<keyword evidence="5" id="KW-0813">Transport</keyword>
<dbReference type="InterPro" id="IPR011992">
    <property type="entry name" value="EF-hand-dom_pair"/>
</dbReference>
<dbReference type="SUPFAM" id="SSF103506">
    <property type="entry name" value="Mitochondrial carrier"/>
    <property type="match status" value="1"/>
</dbReference>
<dbReference type="InterPro" id="IPR023214">
    <property type="entry name" value="HAD_sf"/>
</dbReference>
<dbReference type="GO" id="GO:0055085">
    <property type="term" value="P:transmembrane transport"/>
    <property type="evidence" value="ECO:0007669"/>
    <property type="project" value="InterPro"/>
</dbReference>
<evidence type="ECO:0000256" key="6">
    <source>
        <dbReference type="ARBA" id="ARBA00022692"/>
    </source>
</evidence>
<dbReference type="InterPro" id="IPR002067">
    <property type="entry name" value="MCP"/>
</dbReference>
<organism evidence="18 19">
    <name type="scientific">Zymoseptoria tritici (strain ST99CH_3D7)</name>
    <dbReference type="NCBI Taxonomy" id="1276538"/>
    <lineage>
        <taxon>Eukaryota</taxon>
        <taxon>Fungi</taxon>
        <taxon>Dikarya</taxon>
        <taxon>Ascomycota</taxon>
        <taxon>Pezizomycotina</taxon>
        <taxon>Dothideomycetes</taxon>
        <taxon>Dothideomycetidae</taxon>
        <taxon>Mycosphaerellales</taxon>
        <taxon>Mycosphaerellaceae</taxon>
        <taxon>Zymoseptoria</taxon>
    </lineage>
</organism>
<feature type="region of interest" description="Disordered" evidence="15">
    <location>
        <begin position="280"/>
        <end position="299"/>
    </location>
</feature>
<dbReference type="Pfam" id="PF00153">
    <property type="entry name" value="Mito_carr"/>
    <property type="match status" value="3"/>
</dbReference>
<protein>
    <recommendedName>
        <fullName evidence="4">Mitochondrial thiamine pyrophosphate carrier 1</fullName>
    </recommendedName>
</protein>
<evidence type="ECO:0000256" key="11">
    <source>
        <dbReference type="ARBA" id="ARBA00022989"/>
    </source>
</evidence>
<dbReference type="SFLD" id="SFLDS00003">
    <property type="entry name" value="Haloacid_Dehalogenase"/>
    <property type="match status" value="1"/>
</dbReference>
<dbReference type="GO" id="GO:0005509">
    <property type="term" value="F:calcium ion binding"/>
    <property type="evidence" value="ECO:0007669"/>
    <property type="project" value="InterPro"/>
</dbReference>
<dbReference type="SFLD" id="SFLDG01129">
    <property type="entry name" value="C1.5:_HAD__Beta-PGM__Phosphata"/>
    <property type="match status" value="1"/>
</dbReference>
<evidence type="ECO:0000256" key="3">
    <source>
        <dbReference type="ARBA" id="ARBA00006375"/>
    </source>
</evidence>
<dbReference type="InterPro" id="IPR018108">
    <property type="entry name" value="MCP_transmembrane"/>
</dbReference>
<dbReference type="PROSITE" id="PS50222">
    <property type="entry name" value="EF_HAND_2"/>
    <property type="match status" value="4"/>
</dbReference>
<accession>A0A1X7S4W4</accession>
<dbReference type="Gene3D" id="1.10.150.240">
    <property type="entry name" value="Putative phosphatase, domain 2"/>
    <property type="match status" value="1"/>
</dbReference>
<evidence type="ECO:0000256" key="15">
    <source>
        <dbReference type="SAM" id="MobiDB-lite"/>
    </source>
</evidence>
<keyword evidence="13 14" id="KW-0472">Membrane</keyword>
<feature type="transmembrane region" description="Helical" evidence="16">
    <location>
        <begin position="605"/>
        <end position="626"/>
    </location>
</feature>
<feature type="domain" description="EF-hand" evidence="17">
    <location>
        <begin position="356"/>
        <end position="386"/>
    </location>
</feature>
<evidence type="ECO:0000313" key="18">
    <source>
        <dbReference type="EMBL" id="SMQ54247.1"/>
    </source>
</evidence>
<dbReference type="EMBL" id="LT853700">
    <property type="protein sequence ID" value="SMQ54247.1"/>
    <property type="molecule type" value="Genomic_DNA"/>
</dbReference>
<comment type="similarity">
    <text evidence="3">Belongs to the mitochondrial carrier (TC 2.A.29) family.</text>
</comment>
<dbReference type="InterPro" id="IPR006439">
    <property type="entry name" value="HAD-SF_hydro_IA"/>
</dbReference>
<dbReference type="Pfam" id="PF13499">
    <property type="entry name" value="EF-hand_7"/>
    <property type="match status" value="2"/>
</dbReference>
<dbReference type="PROSITE" id="PS50920">
    <property type="entry name" value="SOLCAR"/>
    <property type="match status" value="3"/>
</dbReference>
<feature type="transmembrane region" description="Helical" evidence="16">
    <location>
        <begin position="717"/>
        <end position="737"/>
    </location>
</feature>
<name>A0A1X7S4W4_ZYMT9</name>
<keyword evidence="19" id="KW-1185">Reference proteome</keyword>
<dbReference type="InterPro" id="IPR023198">
    <property type="entry name" value="PGP-like_dom2"/>
</dbReference>
<evidence type="ECO:0000256" key="4">
    <source>
        <dbReference type="ARBA" id="ARBA00021935"/>
    </source>
</evidence>
<sequence length="807" mass="88735">MAPSKDLPAIRACLFDMDGLLIDSEDKYTICTNEVLKRYGKPELPWHIKAQMQGRPGPSAGKIFQDWAQLPVQREEYMAQVNESQRKHFPTCKPLPGVPELLSTLARRTDPPVSIALATSSHKGNFELKTGHMAELFDVFEQEHRVLGDDERIPAGRGKPAPDIYLLALETINARLRREGKKEIAPAECLVFEDSVPGVESGRRAGMQVVWCPHPGLLNEYKGREEEVLAGLTGEMKESGEKMPAPGAIGDGWARLYSSLEGFPYADYGLQVKDVSLKQYDVQPPSPQSGTLPDTRNEGELAPLPLRLAAMDGESQAQRDARLSQLWRKLDTRKNGTLDYADLKRGLDGMNHPLKDADALIKDMLRACDIDHDGHITFEEFSRFCTQTEKELWQLFQSIDRDHSGKLDKAELSMAFERAGVAVSNARLDRFFNYIDKDRDGTIDFSEWRDFLLFIPTNSPGLKAVFSYYQSTSKLTSEGDVQLSDEAIQGLGYFLAGGLSGITSRTATAPLDRLKVYLIAQTGPADEAVKAVKHGNATAAAKHGARTLWIACKDLWAAGGMRSLFAGNGLNVIKVMPESSVKFGAYEASKRAIANLEGHGDPKRIASASMFAAGGTAGMIAQAAVYPLDTLKFQMQCETVAGGEHGNRLIFSTARKLWNKGGIQAFYRGLPMGLIGMFPYAAIDLSVFETLKKKLIARNRRLHPNVKHDEDALPGNFYLALMGGFSGAIGASAVYPINLLRTRLQSQGTVGHPRTYTGIGDVTRQTLKGEGVRGLFKGLTPNLFKVVPAVSITYVVYENTKKALHLQ</sequence>
<evidence type="ECO:0000256" key="9">
    <source>
        <dbReference type="ARBA" id="ARBA00022792"/>
    </source>
</evidence>
<dbReference type="PROSITE" id="PS00018">
    <property type="entry name" value="EF_HAND_1"/>
    <property type="match status" value="2"/>
</dbReference>
<dbReference type="NCBIfam" id="TIGR01509">
    <property type="entry name" value="HAD-SF-IA-v3"/>
    <property type="match status" value="1"/>
</dbReference>
<dbReference type="FunFam" id="1.10.150.240:FF:000001">
    <property type="entry name" value="Haloacid dehalogenase-like hydrolase domain"/>
    <property type="match status" value="1"/>
</dbReference>
<evidence type="ECO:0000256" key="10">
    <source>
        <dbReference type="ARBA" id="ARBA00022837"/>
    </source>
</evidence>
<dbReference type="FunFam" id="1.50.40.10:FF:000016">
    <property type="entry name" value="Solute carrier family 25 member 23"/>
    <property type="match status" value="1"/>
</dbReference>
<dbReference type="PRINTS" id="PR00926">
    <property type="entry name" value="MITOCARRIER"/>
</dbReference>
<evidence type="ECO:0000256" key="13">
    <source>
        <dbReference type="ARBA" id="ARBA00023136"/>
    </source>
</evidence>
<feature type="repeat" description="Solcar" evidence="14">
    <location>
        <begin position="605"/>
        <end position="694"/>
    </location>
</feature>
<feature type="domain" description="EF-hand" evidence="17">
    <location>
        <begin position="318"/>
        <end position="353"/>
    </location>
</feature>
<evidence type="ECO:0000259" key="17">
    <source>
        <dbReference type="PROSITE" id="PS50222"/>
    </source>
</evidence>
<keyword evidence="11 16" id="KW-1133">Transmembrane helix</keyword>
<dbReference type="SUPFAM" id="SSF47473">
    <property type="entry name" value="EF-hand"/>
    <property type="match status" value="1"/>
</dbReference>
<dbReference type="PANTHER" id="PTHR24089">
    <property type="entry name" value="SOLUTE CARRIER FAMILY 25"/>
    <property type="match status" value="1"/>
</dbReference>
<comment type="function">
    <text evidence="1">Mitochondrial transporter that mediates uptake of thiamine pyrophosphate (ThPP) into mitochondria.</text>
</comment>
<dbReference type="InterPro" id="IPR023395">
    <property type="entry name" value="MCP_dom_sf"/>
</dbReference>
<feature type="transmembrane region" description="Helical" evidence="16">
    <location>
        <begin position="665"/>
        <end position="683"/>
    </location>
</feature>
<dbReference type="GO" id="GO:0016791">
    <property type="term" value="F:phosphatase activity"/>
    <property type="evidence" value="ECO:0007669"/>
    <property type="project" value="UniProtKB-ARBA"/>
</dbReference>
<dbReference type="FunFam" id="3.40.50.1000:FF:000131">
    <property type="entry name" value="HAD superfamily hydrolase, putative"/>
    <property type="match status" value="1"/>
</dbReference>
<evidence type="ECO:0000256" key="14">
    <source>
        <dbReference type="PROSITE-ProRule" id="PRU00282"/>
    </source>
</evidence>
<evidence type="ECO:0000256" key="7">
    <source>
        <dbReference type="ARBA" id="ARBA00022723"/>
    </source>
</evidence>
<evidence type="ECO:0000256" key="1">
    <source>
        <dbReference type="ARBA" id="ARBA00002238"/>
    </source>
</evidence>
<dbReference type="GO" id="GO:0005743">
    <property type="term" value="C:mitochondrial inner membrane"/>
    <property type="evidence" value="ECO:0007669"/>
    <property type="project" value="UniProtKB-SubCell"/>
</dbReference>
<evidence type="ECO:0000256" key="5">
    <source>
        <dbReference type="ARBA" id="ARBA00022448"/>
    </source>
</evidence>
<feature type="domain" description="EF-hand" evidence="17">
    <location>
        <begin position="423"/>
        <end position="458"/>
    </location>
</feature>
<dbReference type="Proteomes" id="UP000215127">
    <property type="component" value="Chromosome 9"/>
</dbReference>
<keyword evidence="9" id="KW-0999">Mitochondrion inner membrane</keyword>
<evidence type="ECO:0000256" key="8">
    <source>
        <dbReference type="ARBA" id="ARBA00022737"/>
    </source>
</evidence>
<keyword evidence="10" id="KW-0106">Calcium</keyword>
<keyword evidence="12" id="KW-0496">Mitochondrion</keyword>
<dbReference type="InterPro" id="IPR018247">
    <property type="entry name" value="EF_Hand_1_Ca_BS"/>
</dbReference>
<evidence type="ECO:0000256" key="2">
    <source>
        <dbReference type="ARBA" id="ARBA00004448"/>
    </source>
</evidence>
<dbReference type="Gene3D" id="1.10.238.10">
    <property type="entry name" value="EF-hand"/>
    <property type="match status" value="1"/>
</dbReference>
<feature type="repeat" description="Solcar" evidence="14">
    <location>
        <begin position="714"/>
        <end position="803"/>
    </location>
</feature>
<keyword evidence="8" id="KW-0677">Repeat</keyword>
<dbReference type="InterPro" id="IPR036412">
    <property type="entry name" value="HAD-like_sf"/>
</dbReference>
<dbReference type="Gene3D" id="3.40.50.1000">
    <property type="entry name" value="HAD superfamily/HAD-like"/>
    <property type="match status" value="1"/>
</dbReference>
<dbReference type="SMART" id="SM00054">
    <property type="entry name" value="EFh"/>
    <property type="match status" value="4"/>
</dbReference>
<keyword evidence="6 14" id="KW-0812">Transmembrane</keyword>
<evidence type="ECO:0000256" key="12">
    <source>
        <dbReference type="ARBA" id="ARBA00023128"/>
    </source>
</evidence>
<evidence type="ECO:0000256" key="16">
    <source>
        <dbReference type="SAM" id="Phobius"/>
    </source>
</evidence>
<dbReference type="STRING" id="1276538.A0A1X7S4W4"/>
<gene>
    <name evidence="18" type="ORF">ZT3D7_G9402</name>
</gene>
<dbReference type="Pfam" id="PF00702">
    <property type="entry name" value="Hydrolase"/>
    <property type="match status" value="1"/>
</dbReference>
<comment type="subcellular location">
    <subcellularLocation>
        <location evidence="2">Mitochondrion inner membrane</location>
        <topology evidence="2">Multi-pass membrane protein</topology>
    </subcellularLocation>
</comment>
<proteinExistence type="inferred from homology"/>
<dbReference type="Gene3D" id="1.50.40.10">
    <property type="entry name" value="Mitochondrial carrier domain"/>
    <property type="match status" value="1"/>
</dbReference>
<keyword evidence="7" id="KW-0479">Metal-binding</keyword>
<evidence type="ECO:0000313" key="19">
    <source>
        <dbReference type="Proteomes" id="UP000215127"/>
    </source>
</evidence>
<dbReference type="SUPFAM" id="SSF56784">
    <property type="entry name" value="HAD-like"/>
    <property type="match status" value="1"/>
</dbReference>
<reference evidence="18 19" key="1">
    <citation type="submission" date="2016-06" db="EMBL/GenBank/DDBJ databases">
        <authorList>
            <person name="Kjaerup R.B."/>
            <person name="Dalgaard T.S."/>
            <person name="Juul-Madsen H.R."/>
        </authorList>
    </citation>
    <scope>NUCLEOTIDE SEQUENCE [LARGE SCALE GENOMIC DNA]</scope>
</reference>
<dbReference type="InterPro" id="IPR002048">
    <property type="entry name" value="EF_hand_dom"/>
</dbReference>
<feature type="domain" description="EF-hand" evidence="17">
    <location>
        <begin position="387"/>
        <end position="422"/>
    </location>
</feature>
<dbReference type="AlphaFoldDB" id="A0A1X7S4W4"/>